<dbReference type="InterPro" id="IPR009057">
    <property type="entry name" value="Homeodomain-like_sf"/>
</dbReference>
<dbReference type="InterPro" id="IPR004111">
    <property type="entry name" value="Repressor_TetR_C"/>
</dbReference>
<dbReference type="PROSITE" id="PS50977">
    <property type="entry name" value="HTH_TETR_2"/>
    <property type="match status" value="1"/>
</dbReference>
<keyword evidence="8" id="KW-1185">Reference proteome</keyword>
<dbReference type="Proteomes" id="UP000297853">
    <property type="component" value="Unassembled WGS sequence"/>
</dbReference>
<evidence type="ECO:0000313" key="8">
    <source>
        <dbReference type="Proteomes" id="UP000297853"/>
    </source>
</evidence>
<dbReference type="EMBL" id="SOGQ01000091">
    <property type="protein sequence ID" value="TFC93927.1"/>
    <property type="molecule type" value="Genomic_DNA"/>
</dbReference>
<dbReference type="InterPro" id="IPR036271">
    <property type="entry name" value="Tet_transcr_reg_TetR-rel_C_sf"/>
</dbReference>
<keyword evidence="1" id="KW-0678">Repressor</keyword>
<evidence type="ECO:0000313" key="7">
    <source>
        <dbReference type="EMBL" id="TFC93927.1"/>
    </source>
</evidence>
<keyword evidence="2" id="KW-0805">Transcription regulation</keyword>
<reference evidence="7 8" key="1">
    <citation type="submission" date="2019-03" db="EMBL/GenBank/DDBJ databases">
        <title>Genomics of glacier-inhabiting Cryobacterium strains.</title>
        <authorList>
            <person name="Liu Q."/>
            <person name="Xin Y.-H."/>
        </authorList>
    </citation>
    <scope>NUCLEOTIDE SEQUENCE [LARGE SCALE GENOMIC DNA]</scope>
    <source>
        <strain evidence="7 8">TMT1-23-1</strain>
    </source>
</reference>
<feature type="domain" description="HTH tetR-type" evidence="6">
    <location>
        <begin position="14"/>
        <end position="74"/>
    </location>
</feature>
<dbReference type="SUPFAM" id="SSF46689">
    <property type="entry name" value="Homeodomain-like"/>
    <property type="match status" value="1"/>
</dbReference>
<gene>
    <name evidence="7" type="ORF">E3T28_16145</name>
</gene>
<evidence type="ECO:0000259" key="6">
    <source>
        <dbReference type="PROSITE" id="PS50977"/>
    </source>
</evidence>
<evidence type="ECO:0000256" key="1">
    <source>
        <dbReference type="ARBA" id="ARBA00022491"/>
    </source>
</evidence>
<name>A0ABY2IUR6_9MICO</name>
<keyword evidence="4" id="KW-0804">Transcription</keyword>
<protein>
    <submittedName>
        <fullName evidence="7">TetR family transcriptional regulator</fullName>
    </submittedName>
</protein>
<dbReference type="InterPro" id="IPR050109">
    <property type="entry name" value="HTH-type_TetR-like_transc_reg"/>
</dbReference>
<dbReference type="InterPro" id="IPR003012">
    <property type="entry name" value="Tet_transcr_reg_TetR"/>
</dbReference>
<evidence type="ECO:0000256" key="4">
    <source>
        <dbReference type="ARBA" id="ARBA00023163"/>
    </source>
</evidence>
<feature type="DNA-binding region" description="H-T-H motif" evidence="5">
    <location>
        <begin position="37"/>
        <end position="56"/>
    </location>
</feature>
<organism evidence="7 8">
    <name type="scientific">Cryobacterium sinapicolor</name>
    <dbReference type="NCBI Taxonomy" id="1259236"/>
    <lineage>
        <taxon>Bacteria</taxon>
        <taxon>Bacillati</taxon>
        <taxon>Actinomycetota</taxon>
        <taxon>Actinomycetes</taxon>
        <taxon>Micrococcales</taxon>
        <taxon>Microbacteriaceae</taxon>
        <taxon>Cryobacterium</taxon>
    </lineage>
</organism>
<dbReference type="Pfam" id="PF00440">
    <property type="entry name" value="TetR_N"/>
    <property type="match status" value="1"/>
</dbReference>
<dbReference type="Gene3D" id="1.10.357.10">
    <property type="entry name" value="Tetracycline Repressor, domain 2"/>
    <property type="match status" value="1"/>
</dbReference>
<dbReference type="Pfam" id="PF02909">
    <property type="entry name" value="TetR_C_1"/>
    <property type="match status" value="1"/>
</dbReference>
<accession>A0ABY2IUR6</accession>
<evidence type="ECO:0000256" key="2">
    <source>
        <dbReference type="ARBA" id="ARBA00023015"/>
    </source>
</evidence>
<comment type="caution">
    <text evidence="7">The sequence shown here is derived from an EMBL/GenBank/DDBJ whole genome shotgun (WGS) entry which is preliminary data.</text>
</comment>
<sequence length="225" mass="24693">MTPPRKSTSEPRVRLNKERVIGAAIALADAGGLDALTMRRLGDELNVEAMSVYNHVANKEDLLNGMADMVFGEIKLPSHSDDWRTAIRKRSISFHDVLVRHPWATTARDSGTNPGTATLRNHDRVIGTFRNGGFSIAAAAHAFSAVDSYIYGFAMQEKSLPFTTPEETAAMAAILLAQLPASDYPYLAELTADHVLKPGYRYSDEFLIGLDLILDGLDSMRIESQ</sequence>
<dbReference type="SUPFAM" id="SSF48498">
    <property type="entry name" value="Tetracyclin repressor-like, C-terminal domain"/>
    <property type="match status" value="1"/>
</dbReference>
<dbReference type="PRINTS" id="PR00400">
    <property type="entry name" value="TETREPRESSOR"/>
</dbReference>
<evidence type="ECO:0000256" key="5">
    <source>
        <dbReference type="PROSITE-ProRule" id="PRU00335"/>
    </source>
</evidence>
<dbReference type="PANTHER" id="PTHR30055">
    <property type="entry name" value="HTH-TYPE TRANSCRIPTIONAL REGULATOR RUTR"/>
    <property type="match status" value="1"/>
</dbReference>
<proteinExistence type="predicted"/>
<evidence type="ECO:0000256" key="3">
    <source>
        <dbReference type="ARBA" id="ARBA00023125"/>
    </source>
</evidence>
<dbReference type="PANTHER" id="PTHR30055:SF151">
    <property type="entry name" value="TRANSCRIPTIONAL REGULATORY PROTEIN"/>
    <property type="match status" value="1"/>
</dbReference>
<dbReference type="InterPro" id="IPR001647">
    <property type="entry name" value="HTH_TetR"/>
</dbReference>
<dbReference type="Gene3D" id="1.10.10.60">
    <property type="entry name" value="Homeodomain-like"/>
    <property type="match status" value="1"/>
</dbReference>
<keyword evidence="3 5" id="KW-0238">DNA-binding</keyword>